<dbReference type="PANTHER" id="PTHR24320">
    <property type="entry name" value="RETINOL DEHYDROGENASE"/>
    <property type="match status" value="1"/>
</dbReference>
<evidence type="ECO:0000256" key="1">
    <source>
        <dbReference type="ARBA" id="ARBA00006484"/>
    </source>
</evidence>
<dbReference type="GO" id="GO:0016491">
    <property type="term" value="F:oxidoreductase activity"/>
    <property type="evidence" value="ECO:0007669"/>
    <property type="project" value="UniProtKB-KW"/>
</dbReference>
<dbReference type="InterPro" id="IPR002347">
    <property type="entry name" value="SDR_fam"/>
</dbReference>
<proteinExistence type="inferred from homology"/>
<dbReference type="PANTHER" id="PTHR24320:SF148">
    <property type="entry name" value="NAD(P)-BINDING ROSSMANN-FOLD SUPERFAMILY PROTEIN"/>
    <property type="match status" value="1"/>
</dbReference>
<comment type="similarity">
    <text evidence="1">Belongs to the short-chain dehydrogenases/reductases (SDR) family.</text>
</comment>
<evidence type="ECO:0000313" key="4">
    <source>
        <dbReference type="EMBL" id="QNG50084.1"/>
    </source>
</evidence>
<dbReference type="EMBL" id="CP060131">
    <property type="protein sequence ID" value="QNG50084.1"/>
    <property type="molecule type" value="Genomic_DNA"/>
</dbReference>
<dbReference type="NCBIfam" id="NF004846">
    <property type="entry name" value="PRK06197.1"/>
    <property type="match status" value="1"/>
</dbReference>
<dbReference type="InterPro" id="IPR036291">
    <property type="entry name" value="NAD(P)-bd_dom_sf"/>
</dbReference>
<dbReference type="KEGG" id="ppel:H6H00_17595"/>
<organism evidence="4 5">
    <name type="scientific">Pseudonocardia petroleophila</name>
    <dbReference type="NCBI Taxonomy" id="37331"/>
    <lineage>
        <taxon>Bacteria</taxon>
        <taxon>Bacillati</taxon>
        <taxon>Actinomycetota</taxon>
        <taxon>Actinomycetes</taxon>
        <taxon>Pseudonocardiales</taxon>
        <taxon>Pseudonocardiaceae</taxon>
        <taxon>Pseudonocardia</taxon>
    </lineage>
</organism>
<dbReference type="RefSeq" id="WP_185716846.1">
    <property type="nucleotide sequence ID" value="NZ_BAAAWI010000001.1"/>
</dbReference>
<keyword evidence="5" id="KW-1185">Reference proteome</keyword>
<dbReference type="Pfam" id="PF00106">
    <property type="entry name" value="adh_short"/>
    <property type="match status" value="1"/>
</dbReference>
<gene>
    <name evidence="4" type="ORF">H6H00_17595</name>
</gene>
<evidence type="ECO:0000256" key="2">
    <source>
        <dbReference type="ARBA" id="ARBA00023002"/>
    </source>
</evidence>
<reference evidence="4 5" key="1">
    <citation type="submission" date="2020-08" db="EMBL/GenBank/DDBJ databases">
        <authorList>
            <person name="Mo P."/>
        </authorList>
    </citation>
    <scope>NUCLEOTIDE SEQUENCE [LARGE SCALE GENOMIC DNA]</scope>
    <source>
        <strain evidence="4 5">CGMCC 4.1532</strain>
    </source>
</reference>
<dbReference type="Gene3D" id="3.40.50.720">
    <property type="entry name" value="NAD(P)-binding Rossmann-like Domain"/>
    <property type="match status" value="1"/>
</dbReference>
<keyword evidence="2" id="KW-0560">Oxidoreductase</keyword>
<sequence length="305" mass="31557">MDGTTSDVPDQTGRTVLVTGATSGLGLASAAALARAGARVLLGARDAGRGRAALAQVPGGELVTLDLADLDSVRRAAADVRERTGDALHVLMNNAGVMGLPPGITVDGFETQIGTNHLGHAALTWLLMPALRRAGGARVVTLSSLAHRGPGLDVDDLHFARRAYTGSQAYSQSKLANLLFAAELDRRLRRRGDDVISVAAHPGLTDTALLSSSVRARSGARLLLPLARVVNLLTTQRVGRGILPQLHAATSPQVVGGDYVGPGGLGETRGRPAPARRSARARDADLAARLWDVTAAETGVDPDPA</sequence>
<feature type="region of interest" description="Disordered" evidence="3">
    <location>
        <begin position="261"/>
        <end position="281"/>
    </location>
</feature>
<dbReference type="SUPFAM" id="SSF51735">
    <property type="entry name" value="NAD(P)-binding Rossmann-fold domains"/>
    <property type="match status" value="1"/>
</dbReference>
<evidence type="ECO:0000313" key="5">
    <source>
        <dbReference type="Proteomes" id="UP000515728"/>
    </source>
</evidence>
<dbReference type="Proteomes" id="UP000515728">
    <property type="component" value="Chromosome"/>
</dbReference>
<evidence type="ECO:0000256" key="3">
    <source>
        <dbReference type="SAM" id="MobiDB-lite"/>
    </source>
</evidence>
<dbReference type="AlphaFoldDB" id="A0A7G7MBC3"/>
<accession>A0A7G7MBC3</accession>
<name>A0A7G7MBC3_9PSEU</name>
<protein>
    <submittedName>
        <fullName evidence="4">SDR family NAD(P)-dependent oxidoreductase</fullName>
    </submittedName>
</protein>
<dbReference type="PRINTS" id="PR00081">
    <property type="entry name" value="GDHRDH"/>
</dbReference>